<dbReference type="InterPro" id="IPR037401">
    <property type="entry name" value="SnoaL-like"/>
</dbReference>
<dbReference type="Pfam" id="PF12680">
    <property type="entry name" value="SnoaL_2"/>
    <property type="match status" value="1"/>
</dbReference>
<reference evidence="2 3" key="1">
    <citation type="journal article" date="2023" name="Virus Evol.">
        <title>Computational host range prediction-The good, the bad, and the ugly.</title>
        <authorList>
            <person name="Howell A.A."/>
            <person name="Versoza C.J."/>
            <person name="Pfeifer S.P."/>
        </authorList>
    </citation>
    <scope>NUCLEOTIDE SEQUENCE [LARGE SCALE GENOMIC DNA]</scope>
    <source>
        <strain evidence="2 3">1610/1b</strain>
    </source>
</reference>
<dbReference type="EMBL" id="CP136137">
    <property type="protein sequence ID" value="WYY08852.1"/>
    <property type="molecule type" value="Genomic_DNA"/>
</dbReference>
<evidence type="ECO:0000313" key="3">
    <source>
        <dbReference type="Proteomes" id="UP001479933"/>
    </source>
</evidence>
<proteinExistence type="predicted"/>
<dbReference type="Proteomes" id="UP001479933">
    <property type="component" value="Chromosome"/>
</dbReference>
<organism evidence="2 3">
    <name type="scientific">Gordonia hydrophobica</name>
    <dbReference type="NCBI Taxonomy" id="40516"/>
    <lineage>
        <taxon>Bacteria</taxon>
        <taxon>Bacillati</taxon>
        <taxon>Actinomycetota</taxon>
        <taxon>Actinomycetes</taxon>
        <taxon>Mycobacteriales</taxon>
        <taxon>Gordoniaceae</taxon>
        <taxon>Gordonia</taxon>
    </lineage>
</organism>
<sequence length="151" mass="16359">MVTFSQAVVAKDLDAVEDMLADDVVFTSPVAHKPYPGKAITISILRAVVEVFDDFQYVREIHDDGGREHAYVFTATVDGWAVTGCDFLTLNEDGKIVDFMVMVRPLKAAQALSAAMGARFADIQANAVAWMQAHQGVDRQTRTLGTPSGAP</sequence>
<dbReference type="InterPro" id="IPR032710">
    <property type="entry name" value="NTF2-like_dom_sf"/>
</dbReference>
<dbReference type="Gene3D" id="3.10.450.50">
    <property type="match status" value="1"/>
</dbReference>
<accession>A0ABZ2U5J7</accession>
<name>A0ABZ2U5J7_9ACTN</name>
<gene>
    <name evidence="2" type="ORF">RVF87_07290</name>
</gene>
<protein>
    <submittedName>
        <fullName evidence="2">Nuclear transport factor 2 family protein</fullName>
    </submittedName>
</protein>
<keyword evidence="3" id="KW-1185">Reference proteome</keyword>
<feature type="domain" description="SnoaL-like" evidence="1">
    <location>
        <begin position="4"/>
        <end position="98"/>
    </location>
</feature>
<dbReference type="SUPFAM" id="SSF54427">
    <property type="entry name" value="NTF2-like"/>
    <property type="match status" value="1"/>
</dbReference>
<evidence type="ECO:0000259" key="1">
    <source>
        <dbReference type="Pfam" id="PF12680"/>
    </source>
</evidence>
<evidence type="ECO:0000313" key="2">
    <source>
        <dbReference type="EMBL" id="WYY08852.1"/>
    </source>
</evidence>